<dbReference type="AlphaFoldDB" id="A0AAV4QJ85"/>
<dbReference type="Proteomes" id="UP001054945">
    <property type="component" value="Unassembled WGS sequence"/>
</dbReference>
<proteinExistence type="predicted"/>
<evidence type="ECO:0000313" key="2">
    <source>
        <dbReference type="Proteomes" id="UP001054945"/>
    </source>
</evidence>
<name>A0AAV4QJ85_CAEEX</name>
<accession>A0AAV4QJ85</accession>
<comment type="caution">
    <text evidence="1">The sequence shown here is derived from an EMBL/GenBank/DDBJ whole genome shotgun (WGS) entry which is preliminary data.</text>
</comment>
<gene>
    <name evidence="1" type="ORF">CEXT_373291</name>
</gene>
<organism evidence="1 2">
    <name type="scientific">Caerostris extrusa</name>
    <name type="common">Bark spider</name>
    <name type="synonym">Caerostris bankana</name>
    <dbReference type="NCBI Taxonomy" id="172846"/>
    <lineage>
        <taxon>Eukaryota</taxon>
        <taxon>Metazoa</taxon>
        <taxon>Ecdysozoa</taxon>
        <taxon>Arthropoda</taxon>
        <taxon>Chelicerata</taxon>
        <taxon>Arachnida</taxon>
        <taxon>Araneae</taxon>
        <taxon>Araneomorphae</taxon>
        <taxon>Entelegynae</taxon>
        <taxon>Araneoidea</taxon>
        <taxon>Araneidae</taxon>
        <taxon>Caerostris</taxon>
    </lineage>
</organism>
<evidence type="ECO:0000313" key="1">
    <source>
        <dbReference type="EMBL" id="GIY08909.1"/>
    </source>
</evidence>
<dbReference type="EMBL" id="BPLR01006310">
    <property type="protein sequence ID" value="GIY08909.1"/>
    <property type="molecule type" value="Genomic_DNA"/>
</dbReference>
<keyword evidence="2" id="KW-1185">Reference proteome</keyword>
<reference evidence="1 2" key="1">
    <citation type="submission" date="2021-06" db="EMBL/GenBank/DDBJ databases">
        <title>Caerostris extrusa draft genome.</title>
        <authorList>
            <person name="Kono N."/>
            <person name="Arakawa K."/>
        </authorList>
    </citation>
    <scope>NUCLEOTIDE SEQUENCE [LARGE SCALE GENOMIC DNA]</scope>
</reference>
<protein>
    <submittedName>
        <fullName evidence="1">Uncharacterized protein</fullName>
    </submittedName>
</protein>
<sequence length="113" mass="12844">MTKLTTVHQRPALLTLEPLMAVAEACWKGSWILTGSHLKVHRRRARYREFSILLQTFTTVCLSGPHAKERSDSASEIRIWVASKSSPAVELIFMFDFVLTVLSKLCKKNNVDK</sequence>